<protein>
    <submittedName>
        <fullName evidence="1">Uncharacterized protein</fullName>
    </submittedName>
</protein>
<proteinExistence type="predicted"/>
<evidence type="ECO:0000313" key="1">
    <source>
        <dbReference type="EMBL" id="KZE83630.1"/>
    </source>
</evidence>
<evidence type="ECO:0000313" key="2">
    <source>
        <dbReference type="EMBL" id="SEI98360.1"/>
    </source>
</evidence>
<dbReference type="Proteomes" id="UP000183077">
    <property type="component" value="Unassembled WGS sequence"/>
</dbReference>
<sequence>MIEAFHKKIDVLLQQIVDDSRWDLDSETLFVVTGMTFYGYCLGQKIVFMLEQEDVNKAVVERLVALGAGQKYTEGLVEAAEQAFFKNEETLYNQLINIGHNYFMMDDLTELVDNIYLNTKAILKQR</sequence>
<accession>A0A161SC67</accession>
<name>A0A161SC67_9FLAO</name>
<dbReference type="AlphaFoldDB" id="A0A161SC67"/>
<dbReference type="EMBL" id="FNYS01000008">
    <property type="protein sequence ID" value="SEI98360.1"/>
    <property type="molecule type" value="Genomic_DNA"/>
</dbReference>
<dbReference type="OrthoDB" id="1495069at2"/>
<gene>
    <name evidence="1" type="ORF">AV926_04410</name>
    <name evidence="2" type="ORF">SAMN04488018_108113</name>
</gene>
<evidence type="ECO:0000313" key="3">
    <source>
        <dbReference type="Proteomes" id="UP000076630"/>
    </source>
</evidence>
<dbReference type="Proteomes" id="UP000076630">
    <property type="component" value="Unassembled WGS sequence"/>
</dbReference>
<organism evidence="1 3">
    <name type="scientific">Myroides marinus</name>
    <dbReference type="NCBI Taxonomy" id="703342"/>
    <lineage>
        <taxon>Bacteria</taxon>
        <taxon>Pseudomonadati</taxon>
        <taxon>Bacteroidota</taxon>
        <taxon>Flavobacteriia</taxon>
        <taxon>Flavobacteriales</taxon>
        <taxon>Flavobacteriaceae</taxon>
        <taxon>Myroides</taxon>
    </lineage>
</organism>
<keyword evidence="3" id="KW-1185">Reference proteome</keyword>
<dbReference type="EMBL" id="LQNU01000037">
    <property type="protein sequence ID" value="KZE83630.1"/>
    <property type="molecule type" value="Genomic_DNA"/>
</dbReference>
<evidence type="ECO:0000313" key="4">
    <source>
        <dbReference type="Proteomes" id="UP000183077"/>
    </source>
</evidence>
<reference evidence="2 4" key="2">
    <citation type="submission" date="2016-10" db="EMBL/GenBank/DDBJ databases">
        <authorList>
            <person name="de Groot N.N."/>
        </authorList>
    </citation>
    <scope>NUCLEOTIDE SEQUENCE [LARGE SCALE GENOMIC DNA]</scope>
    <source>
        <strain evidence="2 4">DSM 23048</strain>
    </source>
</reference>
<reference evidence="1 3" key="1">
    <citation type="submission" date="2016-01" db="EMBL/GenBank/DDBJ databases">
        <title>Whole genome sequencing of Myroides marinus L41.</title>
        <authorList>
            <person name="Hong K.W."/>
        </authorList>
    </citation>
    <scope>NUCLEOTIDE SEQUENCE [LARGE SCALE GENOMIC DNA]</scope>
    <source>
        <strain evidence="1 3">L41</strain>
    </source>
</reference>
<dbReference type="GeneID" id="82257243"/>
<dbReference type="RefSeq" id="WP_038987772.1">
    <property type="nucleotide sequence ID" value="NZ_FNYS01000008.1"/>
</dbReference>